<reference evidence="2" key="1">
    <citation type="submission" date="2020-11" db="EMBL/GenBank/DDBJ databases">
        <authorList>
            <consortium name="DOE Joint Genome Institute"/>
            <person name="Ahrendt S."/>
            <person name="Riley R."/>
            <person name="Andreopoulos W."/>
            <person name="Labutti K."/>
            <person name="Pangilinan J."/>
            <person name="Ruiz-Duenas F.J."/>
            <person name="Barrasa J.M."/>
            <person name="Sanchez-Garcia M."/>
            <person name="Camarero S."/>
            <person name="Miyauchi S."/>
            <person name="Serrano A."/>
            <person name="Linde D."/>
            <person name="Babiker R."/>
            <person name="Drula E."/>
            <person name="Ayuso-Fernandez I."/>
            <person name="Pacheco R."/>
            <person name="Padilla G."/>
            <person name="Ferreira P."/>
            <person name="Barriuso J."/>
            <person name="Kellner H."/>
            <person name="Castanera R."/>
            <person name="Alfaro M."/>
            <person name="Ramirez L."/>
            <person name="Pisabarro A.G."/>
            <person name="Kuo A."/>
            <person name="Tritt A."/>
            <person name="Lipzen A."/>
            <person name="He G."/>
            <person name="Yan M."/>
            <person name="Ng V."/>
            <person name="Cullen D."/>
            <person name="Martin F."/>
            <person name="Rosso M.-N."/>
            <person name="Henrissat B."/>
            <person name="Hibbett D."/>
            <person name="Martinez A.T."/>
            <person name="Grigoriev I.V."/>
        </authorList>
    </citation>
    <scope>NUCLEOTIDE SEQUENCE</scope>
    <source>
        <strain evidence="2">MF-IS2</strain>
    </source>
</reference>
<dbReference type="AlphaFoldDB" id="A0A9P6C174"/>
<name>A0A9P6C174_9AGAR</name>
<feature type="compositionally biased region" description="Polar residues" evidence="1">
    <location>
        <begin position="38"/>
        <end position="50"/>
    </location>
</feature>
<accession>A0A9P6C174</accession>
<evidence type="ECO:0000313" key="3">
    <source>
        <dbReference type="Proteomes" id="UP000807342"/>
    </source>
</evidence>
<sequence>MLTASRKRQCLELHSNYEQTKQTNSPPIHEEFVNTLFKDSSPNTASSYPFPSNHKETTPSQYGTLHPSSVSGVTEQQVAKQVSQPPPP</sequence>
<feature type="region of interest" description="Disordered" evidence="1">
    <location>
        <begin position="38"/>
        <end position="88"/>
    </location>
</feature>
<evidence type="ECO:0000256" key="1">
    <source>
        <dbReference type="SAM" id="MobiDB-lite"/>
    </source>
</evidence>
<protein>
    <submittedName>
        <fullName evidence="2">Uncharacterized protein</fullName>
    </submittedName>
</protein>
<keyword evidence="3" id="KW-1185">Reference proteome</keyword>
<evidence type="ECO:0000313" key="2">
    <source>
        <dbReference type="EMBL" id="KAF9447427.1"/>
    </source>
</evidence>
<proteinExistence type="predicted"/>
<dbReference type="EMBL" id="MU151200">
    <property type="protein sequence ID" value="KAF9447427.1"/>
    <property type="molecule type" value="Genomic_DNA"/>
</dbReference>
<feature type="compositionally biased region" description="Polar residues" evidence="1">
    <location>
        <begin position="58"/>
        <end position="88"/>
    </location>
</feature>
<organism evidence="2 3">
    <name type="scientific">Macrolepiota fuliginosa MF-IS2</name>
    <dbReference type="NCBI Taxonomy" id="1400762"/>
    <lineage>
        <taxon>Eukaryota</taxon>
        <taxon>Fungi</taxon>
        <taxon>Dikarya</taxon>
        <taxon>Basidiomycota</taxon>
        <taxon>Agaricomycotina</taxon>
        <taxon>Agaricomycetes</taxon>
        <taxon>Agaricomycetidae</taxon>
        <taxon>Agaricales</taxon>
        <taxon>Agaricineae</taxon>
        <taxon>Agaricaceae</taxon>
        <taxon>Macrolepiota</taxon>
    </lineage>
</organism>
<dbReference type="Proteomes" id="UP000807342">
    <property type="component" value="Unassembled WGS sequence"/>
</dbReference>
<gene>
    <name evidence="2" type="ORF">P691DRAFT_802496</name>
</gene>
<comment type="caution">
    <text evidence="2">The sequence shown here is derived from an EMBL/GenBank/DDBJ whole genome shotgun (WGS) entry which is preliminary data.</text>
</comment>